<dbReference type="InterPro" id="IPR038717">
    <property type="entry name" value="Tc1-like_DDE_dom"/>
</dbReference>
<name>A0A0J7XP43_9SPHN</name>
<dbReference type="GO" id="GO:0004519">
    <property type="term" value="F:endonuclease activity"/>
    <property type="evidence" value="ECO:0007669"/>
    <property type="project" value="UniProtKB-KW"/>
</dbReference>
<dbReference type="Gene3D" id="3.30.420.10">
    <property type="entry name" value="Ribonuclease H-like superfamily/Ribonuclease H"/>
    <property type="match status" value="1"/>
</dbReference>
<dbReference type="InterPro" id="IPR047655">
    <property type="entry name" value="Transpos_IS630-like"/>
</dbReference>
<feature type="domain" description="Tc1-like transposase DDE" evidence="1">
    <location>
        <begin position="179"/>
        <end position="320"/>
    </location>
</feature>
<evidence type="ECO:0000313" key="3">
    <source>
        <dbReference type="Proteomes" id="UP000052232"/>
    </source>
</evidence>
<evidence type="ECO:0000313" key="2">
    <source>
        <dbReference type="EMBL" id="KMS53721.1"/>
    </source>
</evidence>
<dbReference type="Pfam" id="PF13358">
    <property type="entry name" value="DDE_3"/>
    <property type="match status" value="1"/>
</dbReference>
<gene>
    <name evidence="2" type="ORF">V473_15980</name>
</gene>
<dbReference type="SUPFAM" id="SSF46689">
    <property type="entry name" value="Homeodomain-like"/>
    <property type="match status" value="1"/>
</dbReference>
<dbReference type="InterPro" id="IPR052702">
    <property type="entry name" value="MscS-like_channel"/>
</dbReference>
<reference evidence="2 3" key="1">
    <citation type="journal article" date="2015" name="G3 (Bethesda)">
        <title>Insights into Ongoing Evolution of the Hexachlorocyclohexane Catabolic Pathway from Comparative Genomics of Ten Sphingomonadaceae Strains.</title>
        <authorList>
            <person name="Pearce S.L."/>
            <person name="Oakeshott J.G."/>
            <person name="Pandey G."/>
        </authorList>
    </citation>
    <scope>NUCLEOTIDE SEQUENCE [LARGE SCALE GENOMIC DNA]</scope>
    <source>
        <strain evidence="2 3">LL01</strain>
    </source>
</reference>
<keyword evidence="2" id="KW-0378">Hydrolase</keyword>
<dbReference type="SUPFAM" id="SSF53098">
    <property type="entry name" value="Ribonuclease H-like"/>
    <property type="match status" value="1"/>
</dbReference>
<dbReference type="EMBL" id="JACT01000004">
    <property type="protein sequence ID" value="KMS53721.1"/>
    <property type="molecule type" value="Genomic_DNA"/>
</dbReference>
<keyword evidence="2" id="KW-0540">Nuclease</keyword>
<proteinExistence type="predicted"/>
<sequence>MANVFSKGRPIEPLVVTAEEREYLERQVRRHRVSRSLSERCRIILRCADGLQSKVVAVELGVHEHTVGKWRRRFLADRIDGLLDEARPGRPRTIDDDQVAAVIERTLRTTPVDATHWSIRSMAAETGFSHTTIRRMWNAFGLQPHRSQTFKLSSDPLFVDKVRDIVGLYLSPPTRAIVLSVDEKSQIQALDREQPVLPMMPGIPERRTHSYVRHGTTSLFAALDIASGFVIGKCYKRHRATEFLDFLKQIDRAAPDGLDVHIVMDNYATHKTAKVKAWLARRPHYHVHFTPTSASWINQVERWFAELTRKQLQRGVHRSTGQLEADILTFIDRHNESPKPYRWTKSADEILASVKRFCQKTEQNLCGEL</sequence>
<accession>A0A0J7XP43</accession>
<dbReference type="Pfam" id="PF13565">
    <property type="entry name" value="HTH_32"/>
    <property type="match status" value="1"/>
</dbReference>
<dbReference type="GO" id="GO:0003676">
    <property type="term" value="F:nucleic acid binding"/>
    <property type="evidence" value="ECO:0007669"/>
    <property type="project" value="InterPro"/>
</dbReference>
<dbReference type="STRING" id="1420583.V473_15980"/>
<dbReference type="AlphaFoldDB" id="A0A0J7XP43"/>
<dbReference type="InterPro" id="IPR009057">
    <property type="entry name" value="Homeodomain-like_sf"/>
</dbReference>
<dbReference type="InterPro" id="IPR012337">
    <property type="entry name" value="RNaseH-like_sf"/>
</dbReference>
<dbReference type="PANTHER" id="PTHR30347:SF1">
    <property type="entry name" value="MECHANOSENSITIVE CHANNEL MSCK"/>
    <property type="match status" value="1"/>
</dbReference>
<keyword evidence="2" id="KW-0255">Endonuclease</keyword>
<dbReference type="PANTHER" id="PTHR30347">
    <property type="entry name" value="POTASSIUM CHANNEL RELATED"/>
    <property type="match status" value="1"/>
</dbReference>
<dbReference type="Proteomes" id="UP000052232">
    <property type="component" value="Unassembled WGS sequence"/>
</dbReference>
<comment type="caution">
    <text evidence="2">The sequence shown here is derived from an EMBL/GenBank/DDBJ whole genome shotgun (WGS) entry which is preliminary data.</text>
</comment>
<evidence type="ECO:0000259" key="1">
    <source>
        <dbReference type="Pfam" id="PF13358"/>
    </source>
</evidence>
<dbReference type="RefSeq" id="WP_066607423.1">
    <property type="nucleotide sequence ID" value="NZ_KQ130435.1"/>
</dbReference>
<dbReference type="PATRIC" id="fig|1420583.3.peg.2994"/>
<protein>
    <submittedName>
        <fullName evidence="2">Endonuclease DDE</fullName>
    </submittedName>
</protein>
<dbReference type="InterPro" id="IPR036397">
    <property type="entry name" value="RNaseH_sf"/>
</dbReference>
<dbReference type="NCBIfam" id="NF033545">
    <property type="entry name" value="transpos_IS630"/>
    <property type="match status" value="1"/>
</dbReference>
<organism evidence="2 3">
    <name type="scientific">Sphingobium cupriresistens LL01</name>
    <dbReference type="NCBI Taxonomy" id="1420583"/>
    <lineage>
        <taxon>Bacteria</taxon>
        <taxon>Pseudomonadati</taxon>
        <taxon>Pseudomonadota</taxon>
        <taxon>Alphaproteobacteria</taxon>
        <taxon>Sphingomonadales</taxon>
        <taxon>Sphingomonadaceae</taxon>
        <taxon>Sphingobium</taxon>
    </lineage>
</organism>
<keyword evidence="3" id="KW-1185">Reference proteome</keyword>